<dbReference type="FunFam" id="1.20.1250.20:FF:000011">
    <property type="entry name" value="MFS multidrug transporter, putative"/>
    <property type="match status" value="1"/>
</dbReference>
<evidence type="ECO:0000313" key="10">
    <source>
        <dbReference type="Proteomes" id="UP000011096"/>
    </source>
</evidence>
<protein>
    <submittedName>
        <fullName evidence="9">Efflux pump vrtL</fullName>
    </submittedName>
</protein>
<dbReference type="SUPFAM" id="SSF103473">
    <property type="entry name" value="MFS general substrate transporter"/>
    <property type="match status" value="1"/>
</dbReference>
<feature type="transmembrane region" description="Helical" evidence="7">
    <location>
        <begin position="357"/>
        <end position="381"/>
    </location>
</feature>
<dbReference type="GO" id="GO:0016020">
    <property type="term" value="C:membrane"/>
    <property type="evidence" value="ECO:0007669"/>
    <property type="project" value="UniProtKB-SubCell"/>
</dbReference>
<keyword evidence="5" id="KW-0325">Glycoprotein</keyword>
<dbReference type="PROSITE" id="PS50850">
    <property type="entry name" value="MFS"/>
    <property type="match status" value="1"/>
</dbReference>
<feature type="transmembrane region" description="Helical" evidence="7">
    <location>
        <begin position="154"/>
        <end position="173"/>
    </location>
</feature>
<dbReference type="PANTHER" id="PTHR23502">
    <property type="entry name" value="MAJOR FACILITATOR SUPERFAMILY"/>
    <property type="match status" value="1"/>
</dbReference>
<dbReference type="InParanoid" id="A0A7J6ILB4"/>
<dbReference type="Proteomes" id="UP000011096">
    <property type="component" value="Unassembled WGS sequence"/>
</dbReference>
<evidence type="ECO:0000256" key="2">
    <source>
        <dbReference type="ARBA" id="ARBA00022692"/>
    </source>
</evidence>
<feature type="transmembrane region" description="Helical" evidence="7">
    <location>
        <begin position="242"/>
        <end position="262"/>
    </location>
</feature>
<dbReference type="EMBL" id="ANPB02000008">
    <property type="protein sequence ID" value="KAF4477548.1"/>
    <property type="molecule type" value="Genomic_DNA"/>
</dbReference>
<evidence type="ECO:0000259" key="8">
    <source>
        <dbReference type="PROSITE" id="PS50850"/>
    </source>
</evidence>
<dbReference type="GO" id="GO:0022857">
    <property type="term" value="F:transmembrane transporter activity"/>
    <property type="evidence" value="ECO:0007669"/>
    <property type="project" value="InterPro"/>
</dbReference>
<feature type="transmembrane region" description="Helical" evidence="7">
    <location>
        <begin position="402"/>
        <end position="423"/>
    </location>
</feature>
<name>A0A7J6ILB4_COLFN</name>
<evidence type="ECO:0000256" key="3">
    <source>
        <dbReference type="ARBA" id="ARBA00022989"/>
    </source>
</evidence>
<comment type="caution">
    <text evidence="9">The sequence shown here is derived from an EMBL/GenBank/DDBJ whole genome shotgun (WGS) entry which is preliminary data.</text>
</comment>
<reference evidence="9 10" key="2">
    <citation type="submission" date="2020-04" db="EMBL/GenBank/DDBJ databases">
        <title>Genome sequencing and assembly of multiple isolates from the Colletotrichum gloeosporioides species complex.</title>
        <authorList>
            <person name="Gan P."/>
            <person name="Shirasu K."/>
        </authorList>
    </citation>
    <scope>NUCLEOTIDE SEQUENCE [LARGE SCALE GENOMIC DNA]</scope>
    <source>
        <strain evidence="9 10">Nara gc5</strain>
    </source>
</reference>
<gene>
    <name evidence="9" type="primary">vrtL-0</name>
    <name evidence="9" type="ORF">CGGC5_v014045</name>
</gene>
<keyword evidence="10" id="KW-1185">Reference proteome</keyword>
<dbReference type="InterPro" id="IPR011701">
    <property type="entry name" value="MFS"/>
</dbReference>
<evidence type="ECO:0000256" key="5">
    <source>
        <dbReference type="ARBA" id="ARBA00023180"/>
    </source>
</evidence>
<evidence type="ECO:0000256" key="7">
    <source>
        <dbReference type="SAM" id="Phobius"/>
    </source>
</evidence>
<organism evidence="9 10">
    <name type="scientific">Colletotrichum fructicola (strain Nara gc5)</name>
    <name type="common">Anthracnose fungus</name>
    <name type="synonym">Colletotrichum gloeosporioides (strain Nara gc5)</name>
    <dbReference type="NCBI Taxonomy" id="1213859"/>
    <lineage>
        <taxon>Eukaryota</taxon>
        <taxon>Fungi</taxon>
        <taxon>Dikarya</taxon>
        <taxon>Ascomycota</taxon>
        <taxon>Pezizomycotina</taxon>
        <taxon>Sordariomycetes</taxon>
        <taxon>Hypocreomycetidae</taxon>
        <taxon>Glomerellales</taxon>
        <taxon>Glomerellaceae</taxon>
        <taxon>Colletotrichum</taxon>
        <taxon>Colletotrichum gloeosporioides species complex</taxon>
    </lineage>
</organism>
<evidence type="ECO:0000256" key="6">
    <source>
        <dbReference type="SAM" id="MobiDB-lite"/>
    </source>
</evidence>
<dbReference type="RefSeq" id="XP_031878523.1">
    <property type="nucleotide sequence ID" value="XM_032024836.1"/>
</dbReference>
<feature type="transmembrane region" description="Helical" evidence="7">
    <location>
        <begin position="467"/>
        <end position="488"/>
    </location>
</feature>
<dbReference type="GeneID" id="43609001"/>
<keyword evidence="4 7" id="KW-0472">Membrane</keyword>
<dbReference type="AlphaFoldDB" id="A0A7J6ILB4"/>
<sequence>MISQVMMQTDIEKGSRPSPSRNSSLSTLCGDDVSSKAPTICGRESPTSQDPSQDKHRSEPESLLVSWDRPHDPENPKNWNRRQKWTMSLIISAFAFLSPLSSSIAAPALGPIGHDLHIDNQVQLQLVLSIFLLTYALGPFILSPCSEIWGRTPIVRVGNTIFILFTTLCGFATSKGQIIAFRFLAGIGGSATTGMGSGVLTDCWRPEERGKGIAVMQFAPVIGPALGPIVGGYISQYATWRWAFWTVVIFNVAVQALAFFLLKETYAPRLLVLKARELRKESRNPEFQTAWEREQRTLTKILRVSLSRPWVMLATQPIIQSLAVLQAFNFGLLYLVISGFPTLWEGHYEMSKGRASLNYISIAVGSLIGVLICAPTMDAVYRRLKTKSGIGMEEPGRPEFRIPLMIPSSVITPAGMLLFAWSAQNRMHFLIPNIGIAITMGSTMISYQCISAYIADSYPQYTASASAACCFMRSIFAFVFPLFVPALFGKLGYGLGGSLLAGIAVVIGVPAPILLWVFGARLRGMSRFSIRE</sequence>
<feature type="transmembrane region" description="Helical" evidence="7">
    <location>
        <begin position="310"/>
        <end position="337"/>
    </location>
</feature>
<feature type="transmembrane region" description="Helical" evidence="7">
    <location>
        <begin position="179"/>
        <end position="201"/>
    </location>
</feature>
<proteinExistence type="predicted"/>
<dbReference type="InterPro" id="IPR020846">
    <property type="entry name" value="MFS_dom"/>
</dbReference>
<evidence type="ECO:0000313" key="9">
    <source>
        <dbReference type="EMBL" id="KAF4477548.1"/>
    </source>
</evidence>
<comment type="subcellular location">
    <subcellularLocation>
        <location evidence="1">Membrane</location>
        <topology evidence="1">Multi-pass membrane protein</topology>
    </subcellularLocation>
</comment>
<dbReference type="InterPro" id="IPR036259">
    <property type="entry name" value="MFS_trans_sf"/>
</dbReference>
<keyword evidence="2 7" id="KW-0812">Transmembrane</keyword>
<feature type="transmembrane region" description="Helical" evidence="7">
    <location>
        <begin position="87"/>
        <end position="110"/>
    </location>
</feature>
<feature type="transmembrane region" description="Helical" evidence="7">
    <location>
        <begin position="494"/>
        <end position="518"/>
    </location>
</feature>
<evidence type="ECO:0000256" key="4">
    <source>
        <dbReference type="ARBA" id="ARBA00023136"/>
    </source>
</evidence>
<dbReference type="PANTHER" id="PTHR23502:SF60">
    <property type="entry name" value="MAJOR FACILITATOR SUPERFAMILY (MFS) PROFILE DOMAIN-CONTAINING PROTEIN-RELATED"/>
    <property type="match status" value="1"/>
</dbReference>
<accession>A0A7J6ILB4</accession>
<feature type="compositionally biased region" description="Low complexity" evidence="6">
    <location>
        <begin position="16"/>
        <end position="26"/>
    </location>
</feature>
<dbReference type="Pfam" id="PF07690">
    <property type="entry name" value="MFS_1"/>
    <property type="match status" value="1"/>
</dbReference>
<feature type="transmembrane region" description="Helical" evidence="7">
    <location>
        <begin position="429"/>
        <end position="455"/>
    </location>
</feature>
<feature type="transmembrane region" description="Helical" evidence="7">
    <location>
        <begin position="213"/>
        <end position="236"/>
    </location>
</feature>
<dbReference type="OrthoDB" id="6770063at2759"/>
<feature type="transmembrane region" description="Helical" evidence="7">
    <location>
        <begin position="122"/>
        <end position="142"/>
    </location>
</feature>
<dbReference type="Gene3D" id="1.20.1250.20">
    <property type="entry name" value="MFS general substrate transporter like domains"/>
    <property type="match status" value="1"/>
</dbReference>
<evidence type="ECO:0000256" key="1">
    <source>
        <dbReference type="ARBA" id="ARBA00004141"/>
    </source>
</evidence>
<feature type="region of interest" description="Disordered" evidence="6">
    <location>
        <begin position="1"/>
        <end position="79"/>
    </location>
</feature>
<keyword evidence="3 7" id="KW-1133">Transmembrane helix</keyword>
<reference evidence="9 10" key="1">
    <citation type="submission" date="2012-08" db="EMBL/GenBank/DDBJ databases">
        <authorList>
            <person name="Gan P.H.P."/>
            <person name="Ikeda K."/>
            <person name="Irieda H."/>
            <person name="Narusaka M."/>
            <person name="O'Connell R.J."/>
            <person name="Narusaka Y."/>
            <person name="Takano Y."/>
            <person name="Kubo Y."/>
            <person name="Shirasu K."/>
        </authorList>
    </citation>
    <scope>NUCLEOTIDE SEQUENCE [LARGE SCALE GENOMIC DNA]</scope>
    <source>
        <strain evidence="9 10">Nara gc5</strain>
    </source>
</reference>
<feature type="domain" description="Major facilitator superfamily (MFS) profile" evidence="8">
    <location>
        <begin position="87"/>
        <end position="523"/>
    </location>
</feature>